<dbReference type="EMBL" id="BJWH01000009">
    <property type="protein sequence ID" value="GEL98460.1"/>
    <property type="molecule type" value="Genomic_DNA"/>
</dbReference>
<sequence>MLAPITLTGRHVRLEPLAVEHVDDLAEAAAEERGSYGYTWVPDGLDETRTYVEAALEHAAGGRAVPFAVRRLSDDAIVGSTRFLDLEVFQDPAPWPPGIGTGGAPSDDNPPSVAEIGSTWYAASAQRTAINTETKLLLLTHAFETWRSLRVTLKTDARNAASRRAIERIGGRFEGVRRVHTVATDGGLRDTAYYSIVAAEWFVVRAGLVARLA</sequence>
<gene>
    <name evidence="2" type="ORF">CTE05_20070</name>
</gene>
<dbReference type="RefSeq" id="WP_146845986.1">
    <property type="nucleotide sequence ID" value="NZ_BJWH01000009.1"/>
</dbReference>
<dbReference type="PANTHER" id="PTHR43610:SF1">
    <property type="entry name" value="N-ACETYLTRANSFERASE DOMAIN-CONTAINING PROTEIN"/>
    <property type="match status" value="1"/>
</dbReference>
<accession>A0A511JKC5</accession>
<name>A0A511JKC5_9CELL</name>
<dbReference type="OrthoDB" id="9795199at2"/>
<keyword evidence="3" id="KW-1185">Reference proteome</keyword>
<evidence type="ECO:0000313" key="3">
    <source>
        <dbReference type="Proteomes" id="UP000321049"/>
    </source>
</evidence>
<dbReference type="Proteomes" id="UP000321049">
    <property type="component" value="Unassembled WGS sequence"/>
</dbReference>
<organism evidence="2 3">
    <name type="scientific">Cellulomonas terrae</name>
    <dbReference type="NCBI Taxonomy" id="311234"/>
    <lineage>
        <taxon>Bacteria</taxon>
        <taxon>Bacillati</taxon>
        <taxon>Actinomycetota</taxon>
        <taxon>Actinomycetes</taxon>
        <taxon>Micrococcales</taxon>
        <taxon>Cellulomonadaceae</taxon>
        <taxon>Cellulomonas</taxon>
    </lineage>
</organism>
<evidence type="ECO:0000313" key="2">
    <source>
        <dbReference type="EMBL" id="GEL98460.1"/>
    </source>
</evidence>
<proteinExistence type="predicted"/>
<feature type="domain" description="N-acetyltransferase" evidence="1">
    <location>
        <begin position="12"/>
        <end position="171"/>
    </location>
</feature>
<dbReference type="Gene3D" id="3.40.630.30">
    <property type="match status" value="1"/>
</dbReference>
<dbReference type="PANTHER" id="PTHR43610">
    <property type="entry name" value="BLL6696 PROTEIN"/>
    <property type="match status" value="1"/>
</dbReference>
<keyword evidence="2" id="KW-0808">Transferase</keyword>
<reference evidence="2 3" key="1">
    <citation type="submission" date="2019-07" db="EMBL/GenBank/DDBJ databases">
        <title>Whole genome shotgun sequence of Cellulomonas terrae NBRC 100819.</title>
        <authorList>
            <person name="Hosoyama A."/>
            <person name="Uohara A."/>
            <person name="Ohji S."/>
            <person name="Ichikawa N."/>
        </authorList>
    </citation>
    <scope>NUCLEOTIDE SEQUENCE [LARGE SCALE GENOMIC DNA]</scope>
    <source>
        <strain evidence="2 3">NBRC 100819</strain>
    </source>
</reference>
<comment type="caution">
    <text evidence="2">The sequence shown here is derived from an EMBL/GenBank/DDBJ whole genome shotgun (WGS) entry which is preliminary data.</text>
</comment>
<dbReference type="Pfam" id="PF13302">
    <property type="entry name" value="Acetyltransf_3"/>
    <property type="match status" value="1"/>
</dbReference>
<evidence type="ECO:0000259" key="1">
    <source>
        <dbReference type="Pfam" id="PF13302"/>
    </source>
</evidence>
<dbReference type="InterPro" id="IPR016181">
    <property type="entry name" value="Acyl_CoA_acyltransferase"/>
</dbReference>
<protein>
    <submittedName>
        <fullName evidence="2">N-acetyltransferase</fullName>
    </submittedName>
</protein>
<dbReference type="SUPFAM" id="SSF55729">
    <property type="entry name" value="Acyl-CoA N-acyltransferases (Nat)"/>
    <property type="match status" value="1"/>
</dbReference>
<dbReference type="AlphaFoldDB" id="A0A511JKC5"/>
<dbReference type="InterPro" id="IPR000182">
    <property type="entry name" value="GNAT_dom"/>
</dbReference>
<dbReference type="GO" id="GO:0016747">
    <property type="term" value="F:acyltransferase activity, transferring groups other than amino-acyl groups"/>
    <property type="evidence" value="ECO:0007669"/>
    <property type="project" value="InterPro"/>
</dbReference>